<dbReference type="InterPro" id="IPR001507">
    <property type="entry name" value="ZP_dom"/>
</dbReference>
<feature type="chain" id="PRO_5038427227" description="ZP domain-containing protein" evidence="5">
    <location>
        <begin position="19"/>
        <end position="717"/>
    </location>
</feature>
<proteinExistence type="predicted"/>
<evidence type="ECO:0000256" key="5">
    <source>
        <dbReference type="SAM" id="SignalP"/>
    </source>
</evidence>
<dbReference type="PANTHER" id="PTHR14002:SF59">
    <property type="entry name" value="CUB AND ZONA PELLUCIDA-LIKE DOMAIN-CONTAINING PROTEIN 1-RELATED"/>
    <property type="match status" value="1"/>
</dbReference>
<feature type="domain" description="ZP" evidence="6">
    <location>
        <begin position="388"/>
        <end position="633"/>
    </location>
</feature>
<dbReference type="InterPro" id="IPR048290">
    <property type="entry name" value="ZP_chr"/>
</dbReference>
<keyword evidence="8" id="KW-1185">Reference proteome</keyword>
<evidence type="ECO:0000256" key="4">
    <source>
        <dbReference type="SAM" id="Phobius"/>
    </source>
</evidence>
<dbReference type="PRINTS" id="PR00023">
    <property type="entry name" value="ZPELLUCIDA"/>
</dbReference>
<keyword evidence="2" id="KW-1015">Disulfide bond</keyword>
<comment type="caution">
    <text evidence="7">The sequence shown here is derived from an EMBL/GenBank/DDBJ whole genome shotgun (WGS) entry which is preliminary data.</text>
</comment>
<evidence type="ECO:0000256" key="1">
    <source>
        <dbReference type="ARBA" id="ARBA00022729"/>
    </source>
</evidence>
<dbReference type="Proteomes" id="UP001046870">
    <property type="component" value="Chromosome 7"/>
</dbReference>
<accession>A0A9D3Q369</accession>
<dbReference type="Gene3D" id="2.60.40.4100">
    <property type="entry name" value="Zona pellucida, ZP-C domain"/>
    <property type="match status" value="1"/>
</dbReference>
<dbReference type="AlphaFoldDB" id="A0A9D3Q369"/>
<dbReference type="InterPro" id="IPR042235">
    <property type="entry name" value="ZP-C_dom"/>
</dbReference>
<dbReference type="PROSITE" id="PS51034">
    <property type="entry name" value="ZP_2"/>
    <property type="match status" value="1"/>
</dbReference>
<dbReference type="Gene3D" id="2.60.40.3210">
    <property type="entry name" value="Zona pellucida, ZP-N domain"/>
    <property type="match status" value="1"/>
</dbReference>
<name>A0A9D3Q369_MEGAT</name>
<evidence type="ECO:0000256" key="2">
    <source>
        <dbReference type="ARBA" id="ARBA00023157"/>
    </source>
</evidence>
<dbReference type="PANTHER" id="PTHR14002">
    <property type="entry name" value="ENDOGLIN/TGF-BETA RECEPTOR TYPE III"/>
    <property type="match status" value="1"/>
</dbReference>
<dbReference type="InterPro" id="IPR055356">
    <property type="entry name" value="ZP-N"/>
</dbReference>
<keyword evidence="1 5" id="KW-0732">Signal</keyword>
<dbReference type="InterPro" id="IPR055355">
    <property type="entry name" value="ZP-C"/>
</dbReference>
<protein>
    <recommendedName>
        <fullName evidence="6">ZP domain-containing protein</fullName>
    </recommendedName>
</protein>
<organism evidence="7 8">
    <name type="scientific">Megalops atlanticus</name>
    <name type="common">Tarpon</name>
    <name type="synonym">Clupea gigantea</name>
    <dbReference type="NCBI Taxonomy" id="7932"/>
    <lineage>
        <taxon>Eukaryota</taxon>
        <taxon>Metazoa</taxon>
        <taxon>Chordata</taxon>
        <taxon>Craniata</taxon>
        <taxon>Vertebrata</taxon>
        <taxon>Euteleostomi</taxon>
        <taxon>Actinopterygii</taxon>
        <taxon>Neopterygii</taxon>
        <taxon>Teleostei</taxon>
        <taxon>Elopiformes</taxon>
        <taxon>Megalopidae</taxon>
        <taxon>Megalops</taxon>
    </lineage>
</organism>
<dbReference type="EMBL" id="JAFDVH010000007">
    <property type="protein sequence ID" value="KAG7473655.1"/>
    <property type="molecule type" value="Genomic_DNA"/>
</dbReference>
<dbReference type="OrthoDB" id="10063988at2759"/>
<evidence type="ECO:0000313" key="8">
    <source>
        <dbReference type="Proteomes" id="UP001046870"/>
    </source>
</evidence>
<dbReference type="SMART" id="SM00241">
    <property type="entry name" value="ZP"/>
    <property type="match status" value="1"/>
</dbReference>
<evidence type="ECO:0000256" key="3">
    <source>
        <dbReference type="ARBA" id="ARBA00023180"/>
    </source>
</evidence>
<keyword evidence="4" id="KW-0472">Membrane</keyword>
<dbReference type="Pfam" id="PF23344">
    <property type="entry name" value="ZP-N"/>
    <property type="match status" value="1"/>
</dbReference>
<feature type="transmembrane region" description="Helical" evidence="4">
    <location>
        <begin position="682"/>
        <end position="702"/>
    </location>
</feature>
<reference evidence="7" key="1">
    <citation type="submission" date="2021-01" db="EMBL/GenBank/DDBJ databases">
        <authorList>
            <person name="Zahm M."/>
            <person name="Roques C."/>
            <person name="Cabau C."/>
            <person name="Klopp C."/>
            <person name="Donnadieu C."/>
            <person name="Jouanno E."/>
            <person name="Lampietro C."/>
            <person name="Louis A."/>
            <person name="Herpin A."/>
            <person name="Echchiki A."/>
            <person name="Berthelot C."/>
            <person name="Parey E."/>
            <person name="Roest-Crollius H."/>
            <person name="Braasch I."/>
            <person name="Postlethwait J."/>
            <person name="Bobe J."/>
            <person name="Montfort J."/>
            <person name="Bouchez O."/>
            <person name="Begum T."/>
            <person name="Mejri S."/>
            <person name="Adams A."/>
            <person name="Chen W.-J."/>
            <person name="Guiguen Y."/>
        </authorList>
    </citation>
    <scope>NUCLEOTIDE SEQUENCE</scope>
    <source>
        <strain evidence="7">YG-15Mar2019-1</strain>
        <tissue evidence="7">Brain</tissue>
    </source>
</reference>
<keyword evidence="3" id="KW-0325">Glycoprotein</keyword>
<feature type="signal peptide" evidence="5">
    <location>
        <begin position="1"/>
        <end position="18"/>
    </location>
</feature>
<gene>
    <name evidence="7" type="ORF">MATL_G00098130</name>
</gene>
<keyword evidence="4" id="KW-0812">Transmembrane</keyword>
<keyword evidence="4" id="KW-1133">Transmembrane helix</keyword>
<sequence>MALFVVLLLSIAIVQTLGFDIQGGLMTFRPMERHQDGTNAVSFLYKESTRGHCAHQLTWNCNSGDCGQVELSEITDTDEDNSDLHLWCQSEGHILRNMSSDKPFTLRDTGCCWVSNLNNARNWTLLTKVDIGTRSDTHTINKSPVMTIIPTIRIPQNCFSIFHLLVHDPDGDQVRCRFGQPTKGDCQSCHQHPNFILNESFCSLHTNNTPSVGMHVFEMVVEDYPTKNITLSYSDGTSSVRNALNLSVSNSLAPLSQLPFQFAVEILSPLTTCVPGVVRPQFLSPTPSHGDVFYTAVGFPFELTLRAKATQSMIYDFQISGPHNMSKTFQSNTGTAQVHVSWTPQEIDVYRRVPVCYTAETRESQSEMRCIVVIVERTAVLSGQADITCTENTITITLTKSSMKGVEENQLRLKDPSCSLTSNGSHIVGTVSLNACGTRMEDTGEYMVFKNEIDSVGEASSVITRRNFVRIPFSCSYPKLAHVSTSFKNHKSDYVFTETGFGSFSYSFEFYTDSTFNSMIDPRSYPVDVKLLDKIYTGIQGHSTLPQVQLFVESCKATPDDDPNNPLYYDIIKNGCSMDETLVTFPSNSTKFNFEIEAFKFSGDFEQVYISCRVILCEAGNPSSRCAEGCVQNEARRRKRQLFMETHGHFITQGPLHLERRSLHTSDEGPANSQNSNVSTPVFAALFVISVLLLFGVMAYNIKKSRLINHSHLLSSF</sequence>
<evidence type="ECO:0000313" key="7">
    <source>
        <dbReference type="EMBL" id="KAG7473655.1"/>
    </source>
</evidence>
<evidence type="ECO:0000259" key="6">
    <source>
        <dbReference type="PROSITE" id="PS51034"/>
    </source>
</evidence>
<dbReference type="Pfam" id="PF00100">
    <property type="entry name" value="Zona_pellucida"/>
    <property type="match status" value="1"/>
</dbReference>